<reference evidence="3 4" key="1">
    <citation type="journal article" date="2013" name="Curr. Biol.">
        <title>The Genome of the Foraminiferan Reticulomyxa filosa.</title>
        <authorList>
            <person name="Glockner G."/>
            <person name="Hulsmann N."/>
            <person name="Schleicher M."/>
            <person name="Noegel A.A."/>
            <person name="Eichinger L."/>
            <person name="Gallinger C."/>
            <person name="Pawlowski J."/>
            <person name="Sierra R."/>
            <person name="Euteneuer U."/>
            <person name="Pillet L."/>
            <person name="Moustafa A."/>
            <person name="Platzer M."/>
            <person name="Groth M."/>
            <person name="Szafranski K."/>
            <person name="Schliwa M."/>
        </authorList>
    </citation>
    <scope>NUCLEOTIDE SEQUENCE [LARGE SCALE GENOMIC DNA]</scope>
</reference>
<feature type="non-terminal residue" evidence="3">
    <location>
        <position position="1"/>
    </location>
</feature>
<gene>
    <name evidence="3" type="ORF">RFI_39360</name>
</gene>
<proteinExistence type="predicted"/>
<dbReference type="AlphaFoldDB" id="X6L9V9"/>
<keyword evidence="2" id="KW-1133">Transmembrane helix</keyword>
<feature type="compositionally biased region" description="Basic and acidic residues" evidence="1">
    <location>
        <begin position="66"/>
        <end position="83"/>
    </location>
</feature>
<evidence type="ECO:0000256" key="1">
    <source>
        <dbReference type="SAM" id="MobiDB-lite"/>
    </source>
</evidence>
<sequence length="123" mass="14374">LLINERLNSQCRVLFFLFILIAHYNFSSSIFQAKKKKKNKIIENIAKKIECVYHIPLPEIGVLKNEEKKRGDEDKDGEKTQKEKHCKSGLSRTSHKNKKSKLNIQKNKAQLCIRFFNLVTNKS</sequence>
<feature type="compositionally biased region" description="Basic residues" evidence="1">
    <location>
        <begin position="84"/>
        <end position="101"/>
    </location>
</feature>
<accession>X6L9V9</accession>
<keyword evidence="4" id="KW-1185">Reference proteome</keyword>
<feature type="transmembrane region" description="Helical" evidence="2">
    <location>
        <begin position="12"/>
        <end position="31"/>
    </location>
</feature>
<name>X6L9V9_RETFI</name>
<comment type="caution">
    <text evidence="3">The sequence shown here is derived from an EMBL/GenBank/DDBJ whole genome shotgun (WGS) entry which is preliminary data.</text>
</comment>
<organism evidence="3 4">
    <name type="scientific">Reticulomyxa filosa</name>
    <dbReference type="NCBI Taxonomy" id="46433"/>
    <lineage>
        <taxon>Eukaryota</taxon>
        <taxon>Sar</taxon>
        <taxon>Rhizaria</taxon>
        <taxon>Retaria</taxon>
        <taxon>Foraminifera</taxon>
        <taxon>Monothalamids</taxon>
        <taxon>Reticulomyxidae</taxon>
        <taxon>Reticulomyxa</taxon>
    </lineage>
</organism>
<evidence type="ECO:0000313" key="3">
    <source>
        <dbReference type="EMBL" id="ETN98155.1"/>
    </source>
</evidence>
<dbReference type="Proteomes" id="UP000023152">
    <property type="component" value="Unassembled WGS sequence"/>
</dbReference>
<evidence type="ECO:0000313" key="4">
    <source>
        <dbReference type="Proteomes" id="UP000023152"/>
    </source>
</evidence>
<dbReference type="EMBL" id="ASPP01047471">
    <property type="protein sequence ID" value="ETN98155.1"/>
    <property type="molecule type" value="Genomic_DNA"/>
</dbReference>
<protein>
    <submittedName>
        <fullName evidence="3">Uncharacterized protein</fullName>
    </submittedName>
</protein>
<keyword evidence="2" id="KW-0472">Membrane</keyword>
<feature type="region of interest" description="Disordered" evidence="1">
    <location>
        <begin position="66"/>
        <end position="102"/>
    </location>
</feature>
<keyword evidence="2" id="KW-0812">Transmembrane</keyword>
<evidence type="ECO:0000256" key="2">
    <source>
        <dbReference type="SAM" id="Phobius"/>
    </source>
</evidence>